<feature type="transmembrane region" description="Helical" evidence="1">
    <location>
        <begin position="67"/>
        <end position="85"/>
    </location>
</feature>
<dbReference type="EMBL" id="CDOI01000157">
    <property type="protein sequence ID" value="CEN47618.1"/>
    <property type="molecule type" value="Genomic_DNA"/>
</dbReference>
<dbReference type="GeneID" id="97264467"/>
<protein>
    <submittedName>
        <fullName evidence="2">Uncharacterized protein</fullName>
    </submittedName>
</protein>
<dbReference type="RefSeq" id="WP_042344655.1">
    <property type="nucleotide sequence ID" value="NZ_CDOI01000157.1"/>
</dbReference>
<dbReference type="AlphaFoldDB" id="A0A0B7ICG5"/>
<name>A0A0B7ICG5_9FLAO</name>
<reference evidence="2 3" key="1">
    <citation type="submission" date="2015-01" db="EMBL/GenBank/DDBJ databases">
        <authorList>
            <person name="Xiang T."/>
            <person name="Song Y."/>
            <person name="Huang L."/>
            <person name="Wang B."/>
            <person name="Wu P."/>
        </authorList>
    </citation>
    <scope>NUCLEOTIDE SEQUENCE [LARGE SCALE GENOMIC DNA]</scope>
    <source>
        <strain evidence="2 3">CcD38</strain>
    </source>
</reference>
<dbReference type="Proteomes" id="UP000045051">
    <property type="component" value="Unassembled WGS sequence"/>
</dbReference>
<keyword evidence="1" id="KW-0812">Transmembrane</keyword>
<proteinExistence type="predicted"/>
<gene>
    <name evidence="2" type="ORF">CCAND38_450044</name>
</gene>
<keyword evidence="3" id="KW-1185">Reference proteome</keyword>
<feature type="transmembrane region" description="Helical" evidence="1">
    <location>
        <begin position="119"/>
        <end position="138"/>
    </location>
</feature>
<evidence type="ECO:0000256" key="1">
    <source>
        <dbReference type="SAM" id="Phobius"/>
    </source>
</evidence>
<feature type="transmembrane region" description="Helical" evidence="1">
    <location>
        <begin position="44"/>
        <end position="61"/>
    </location>
</feature>
<feature type="transmembrane region" description="Helical" evidence="1">
    <location>
        <begin position="150"/>
        <end position="168"/>
    </location>
</feature>
<sequence>MNIENIKNLWSEEKVSQTPEISIEKQQQLRTPLEKIRANMEKEFWFSVFTLAVVAGLLFLCETSEQLFVFGGLYLILILITAYYFRKFYSLYKRINTQSFSTYHNLLNLRYELVLNTELYKSYYISSIPIAFCFYWAMSPTFLNGNIPHLMLVACCMVVFVIALYIIGKMWLKEMYGKYIVEISDLVTSMSDENDEFQFGRDSLNSEISYIWYTLSRGYFEKKFGKAGKIINGILWVSLILLALFIASFCVGFIIGFAVAWWEG</sequence>
<keyword evidence="1" id="KW-0472">Membrane</keyword>
<evidence type="ECO:0000313" key="3">
    <source>
        <dbReference type="Proteomes" id="UP000045051"/>
    </source>
</evidence>
<accession>A0A0B7ICG5</accession>
<organism evidence="2 3">
    <name type="scientific">Capnocytophaga canis</name>
    <dbReference type="NCBI Taxonomy" id="1848903"/>
    <lineage>
        <taxon>Bacteria</taxon>
        <taxon>Pseudomonadati</taxon>
        <taxon>Bacteroidota</taxon>
        <taxon>Flavobacteriia</taxon>
        <taxon>Flavobacteriales</taxon>
        <taxon>Flavobacteriaceae</taxon>
        <taxon>Capnocytophaga</taxon>
    </lineage>
</organism>
<evidence type="ECO:0000313" key="2">
    <source>
        <dbReference type="EMBL" id="CEN47618.1"/>
    </source>
</evidence>
<feature type="transmembrane region" description="Helical" evidence="1">
    <location>
        <begin position="233"/>
        <end position="262"/>
    </location>
</feature>
<keyword evidence="1" id="KW-1133">Transmembrane helix</keyword>